<protein>
    <recommendedName>
        <fullName evidence="5">DUF11 domain-containing protein</fullName>
    </recommendedName>
</protein>
<feature type="domain" description="DUF7507" evidence="1">
    <location>
        <begin position="137"/>
        <end position="233"/>
    </location>
</feature>
<evidence type="ECO:0000313" key="3">
    <source>
        <dbReference type="EMBL" id="AKB61300.1"/>
    </source>
</evidence>
<evidence type="ECO:0000313" key="4">
    <source>
        <dbReference type="Proteomes" id="UP000033116"/>
    </source>
</evidence>
<dbReference type="EMBL" id="CP009511">
    <property type="protein sequence ID" value="AKB61300.1"/>
    <property type="molecule type" value="Genomic_DNA"/>
</dbReference>
<evidence type="ECO:0000259" key="1">
    <source>
        <dbReference type="Pfam" id="PF24346"/>
    </source>
</evidence>
<dbReference type="NCBIfam" id="TIGR03024">
    <property type="entry name" value="arch_PEF_CTERM"/>
    <property type="match status" value="1"/>
</dbReference>
<evidence type="ECO:0008006" key="5">
    <source>
        <dbReference type="Google" id="ProtNLM"/>
    </source>
</evidence>
<feature type="domain" description="DUF7507" evidence="1">
    <location>
        <begin position="24"/>
        <end position="114"/>
    </location>
</feature>
<feature type="domain" description="PEF-CTERM protein sorting" evidence="2">
    <location>
        <begin position="250"/>
        <end position="274"/>
    </location>
</feature>
<sequence length="277" mass="29786">MKVLRIVGVLVFLLFIVGSASACSISLTKSASPSTYFYEGQIITYTYLVKNTGSEAIKYLKITDNRTTVTLEKTTLRGYETVKGTATYHISPEDLSAGYVTNSAQATGQYNAGTSRRPYWRSIKSNEVKVTVNCVHPALILEKSADSALYDAAGQKITYTYEVTNSGDVVISGPITVNDDKLGTLSISSSSLSPGQTVSGTATHITSQNDLDAGSITNIAYATGTYRGQEVTSNTDTVTVNKNTLPDTQIPEFPSIALPVASILGLIFISQYRKKEK</sequence>
<dbReference type="Pfam" id="PF24346">
    <property type="entry name" value="DUF7507"/>
    <property type="match status" value="2"/>
</dbReference>
<proteinExistence type="predicted"/>
<dbReference type="InterPro" id="IPR017474">
    <property type="entry name" value="PEF_CTERM_C"/>
</dbReference>
<dbReference type="Pfam" id="PF26596">
    <property type="entry name" value="PEF-CTERM_ARCH"/>
    <property type="match status" value="1"/>
</dbReference>
<dbReference type="RefSeq" id="WP_048043147.1">
    <property type="nucleotide sequence ID" value="NZ_CP009511.1"/>
</dbReference>
<dbReference type="HOGENOM" id="CLU_1003301_0_0_2"/>
<dbReference type="PROSITE" id="PS51257">
    <property type="entry name" value="PROKAR_LIPOPROTEIN"/>
    <property type="match status" value="1"/>
</dbReference>
<organism evidence="3 4">
    <name type="scientific">Methanosarcina mazei SarPi</name>
    <dbReference type="NCBI Taxonomy" id="1434115"/>
    <lineage>
        <taxon>Archaea</taxon>
        <taxon>Methanobacteriati</taxon>
        <taxon>Methanobacteriota</taxon>
        <taxon>Stenosarchaea group</taxon>
        <taxon>Methanomicrobia</taxon>
        <taxon>Methanosarcinales</taxon>
        <taxon>Methanosarcinaceae</taxon>
        <taxon>Methanosarcina</taxon>
    </lineage>
</organism>
<dbReference type="PATRIC" id="fig|1434115.4.peg.1664"/>
<dbReference type="AlphaFoldDB" id="A0A0E3RBI3"/>
<gene>
    <name evidence="3" type="ORF">MSMAP_1315</name>
</gene>
<dbReference type="GeneID" id="24864494"/>
<dbReference type="Proteomes" id="UP000033116">
    <property type="component" value="Chromosome"/>
</dbReference>
<dbReference type="InterPro" id="IPR055354">
    <property type="entry name" value="DUF7507"/>
</dbReference>
<reference evidence="3 4" key="1">
    <citation type="submission" date="2014-07" db="EMBL/GenBank/DDBJ databases">
        <title>Methanogenic archaea and the global carbon cycle.</title>
        <authorList>
            <person name="Henriksen J.R."/>
            <person name="Luke J."/>
            <person name="Reinhart S."/>
            <person name="Benedict M.N."/>
            <person name="Youngblut N.D."/>
            <person name="Metcalf M.E."/>
            <person name="Whitaker R.J."/>
            <person name="Metcalf W.W."/>
        </authorList>
    </citation>
    <scope>NUCLEOTIDE SEQUENCE [LARGE SCALE GENOMIC DNA]</scope>
    <source>
        <strain evidence="3 4">SarPi</strain>
    </source>
</reference>
<name>A0A0E3RBI3_METMZ</name>
<evidence type="ECO:0000259" key="2">
    <source>
        <dbReference type="Pfam" id="PF26596"/>
    </source>
</evidence>
<accession>A0A0E3RBI3</accession>